<organism evidence="2">
    <name type="scientific">marine sediment metagenome</name>
    <dbReference type="NCBI Taxonomy" id="412755"/>
    <lineage>
        <taxon>unclassified sequences</taxon>
        <taxon>metagenomes</taxon>
        <taxon>ecological metagenomes</taxon>
    </lineage>
</organism>
<evidence type="ECO:0000313" key="2">
    <source>
        <dbReference type="EMBL" id="GAF72990.1"/>
    </source>
</evidence>
<keyword evidence="1" id="KW-0472">Membrane</keyword>
<evidence type="ECO:0000256" key="1">
    <source>
        <dbReference type="SAM" id="Phobius"/>
    </source>
</evidence>
<keyword evidence="1" id="KW-1133">Transmembrane helix</keyword>
<name>X0TAB8_9ZZZZ</name>
<feature type="non-terminal residue" evidence="2">
    <location>
        <position position="1"/>
    </location>
</feature>
<accession>X0TAB8</accession>
<feature type="transmembrane region" description="Helical" evidence="1">
    <location>
        <begin position="120"/>
        <end position="138"/>
    </location>
</feature>
<keyword evidence="1" id="KW-0812">Transmembrane</keyword>
<dbReference type="AlphaFoldDB" id="X0TAB8"/>
<comment type="caution">
    <text evidence="2">The sequence shown here is derived from an EMBL/GenBank/DDBJ whole genome shotgun (WGS) entry which is preliminary data.</text>
</comment>
<dbReference type="EMBL" id="BARS01004099">
    <property type="protein sequence ID" value="GAF72990.1"/>
    <property type="molecule type" value="Genomic_DNA"/>
</dbReference>
<feature type="transmembrane region" description="Helical" evidence="1">
    <location>
        <begin position="36"/>
        <end position="54"/>
    </location>
</feature>
<feature type="transmembrane region" description="Helical" evidence="1">
    <location>
        <begin position="150"/>
        <end position="171"/>
    </location>
</feature>
<gene>
    <name evidence="2" type="ORF">S01H1_07989</name>
</gene>
<reference evidence="2" key="1">
    <citation type="journal article" date="2014" name="Front. Microbiol.">
        <title>High frequency of phylogenetically diverse reductive dehalogenase-homologous genes in deep subseafloor sedimentary metagenomes.</title>
        <authorList>
            <person name="Kawai M."/>
            <person name="Futagami T."/>
            <person name="Toyoda A."/>
            <person name="Takaki Y."/>
            <person name="Nishi S."/>
            <person name="Hori S."/>
            <person name="Arai W."/>
            <person name="Tsubouchi T."/>
            <person name="Morono Y."/>
            <person name="Uchiyama I."/>
            <person name="Ito T."/>
            <person name="Fujiyama A."/>
            <person name="Inagaki F."/>
            <person name="Takami H."/>
        </authorList>
    </citation>
    <scope>NUCLEOTIDE SEQUENCE</scope>
    <source>
        <strain evidence="2">Expedition CK06-06</strain>
    </source>
</reference>
<protein>
    <submittedName>
        <fullName evidence="2">Uncharacterized protein</fullName>
    </submittedName>
</protein>
<proteinExistence type="predicted"/>
<sequence length="334" mass="37586">SKVLIDGKKLRPILDRVSFVKYTMTRTYFIDKPERMLLNTAMIGVIVTYITKGIPQEVTVDWDLFSDKIRKVPATAVDPAGPFPSYVTPDDHVLTWTNFLKTYKIPTVAEISVDDSLTKIGVPLGSSLCLIILIPLLWHTGKRRKHGGKIRLQIGFAVLLVAGCVLLYPFFRVPVARPAVLAPKIADDKAKALLGNLLKNIYRAFDFREEDDVYDRLATSVHGDLLPDIYLQNRKSMVVTQAGGAQGKVKDIDILDVSVRHLDDRPLALVFHSKWTAMGSVGHWGHIHTRKNQYDANITVEPVEGVWKITGLELLEEKRIDPYGKQKPPKTREQ</sequence>